<dbReference type="GO" id="GO:0071949">
    <property type="term" value="F:FAD binding"/>
    <property type="evidence" value="ECO:0007669"/>
    <property type="project" value="InterPro"/>
</dbReference>
<dbReference type="SMART" id="SM01092">
    <property type="entry name" value="CO_deh_flav_C"/>
    <property type="match status" value="1"/>
</dbReference>
<evidence type="ECO:0000256" key="1">
    <source>
        <dbReference type="ARBA" id="ARBA00022630"/>
    </source>
</evidence>
<evidence type="ECO:0000259" key="4">
    <source>
        <dbReference type="PROSITE" id="PS51387"/>
    </source>
</evidence>
<dbReference type="OrthoDB" id="9789842at2"/>
<dbReference type="SUPFAM" id="SSF55447">
    <property type="entry name" value="CO dehydrogenase flavoprotein C-terminal domain-like"/>
    <property type="match status" value="1"/>
</dbReference>
<sequence length="288" mass="30490">MYIDYLTPESVTDALQILQQQKGKARIIAGGTDLLLDIESKKHNPEILVDITRIPEIKGIRTEGNFLIIGAGVTHNEAAKSPLVNEKAQVLAEASRSVGSLQIRNTATVVGNVVNAQPAADSAVALVALGATAVIASSDSTREVPVEELYAGVGKTKVNSNNEIVTNIIIPALQPGEGSAFTRLAQRKALALPMLNVAVVVSIAEDKFQQARIVMAPVGPQPVRASDSEELLKGAAINEETIQKAAEAALNHANPRNSTLRGSAEYRCATLKVLVKRALETAVARARN</sequence>
<evidence type="ECO:0000313" key="5">
    <source>
        <dbReference type="EMBL" id="AGL02913.1"/>
    </source>
</evidence>
<keyword evidence="6" id="KW-1185">Reference proteome</keyword>
<dbReference type="PROSITE" id="PS51387">
    <property type="entry name" value="FAD_PCMH"/>
    <property type="match status" value="1"/>
</dbReference>
<gene>
    <name evidence="5" type="ORF">Desgi_3590</name>
</gene>
<keyword evidence="2" id="KW-0274">FAD</keyword>
<dbReference type="InterPro" id="IPR036683">
    <property type="entry name" value="CO_DH_flav_C_dom_sf"/>
</dbReference>
<dbReference type="HOGENOM" id="CLU_058050_0_1_9"/>
<dbReference type="InterPro" id="IPR016167">
    <property type="entry name" value="FAD-bd_PCMH_sub1"/>
</dbReference>
<dbReference type="STRING" id="767817.Desgi_3590"/>
<dbReference type="InterPro" id="IPR002346">
    <property type="entry name" value="Mopterin_DH_FAD-bd"/>
</dbReference>
<dbReference type="InterPro" id="IPR036318">
    <property type="entry name" value="FAD-bd_PCMH-like_sf"/>
</dbReference>
<dbReference type="eggNOG" id="COG1319">
    <property type="taxonomic scope" value="Bacteria"/>
</dbReference>
<evidence type="ECO:0000256" key="2">
    <source>
        <dbReference type="ARBA" id="ARBA00022827"/>
    </source>
</evidence>
<accession>R4KI83</accession>
<proteinExistence type="predicted"/>
<name>R4KI83_9FIRM</name>
<dbReference type="KEGG" id="dgi:Desgi_3590"/>
<keyword evidence="1" id="KW-0285">Flavoprotein</keyword>
<dbReference type="PANTHER" id="PTHR42659">
    <property type="entry name" value="XANTHINE DEHYDROGENASE SUBUNIT C-RELATED"/>
    <property type="match status" value="1"/>
</dbReference>
<dbReference type="GO" id="GO:0016491">
    <property type="term" value="F:oxidoreductase activity"/>
    <property type="evidence" value="ECO:0007669"/>
    <property type="project" value="UniProtKB-KW"/>
</dbReference>
<dbReference type="Pfam" id="PF03450">
    <property type="entry name" value="CO_deh_flav_C"/>
    <property type="match status" value="1"/>
</dbReference>
<dbReference type="RefSeq" id="WP_006520304.1">
    <property type="nucleotide sequence ID" value="NC_021184.1"/>
</dbReference>
<dbReference type="Gene3D" id="3.30.465.10">
    <property type="match status" value="1"/>
</dbReference>
<dbReference type="AlphaFoldDB" id="R4KI83"/>
<dbReference type="EMBL" id="CP003273">
    <property type="protein sequence ID" value="AGL02913.1"/>
    <property type="molecule type" value="Genomic_DNA"/>
</dbReference>
<feature type="domain" description="FAD-binding PCMH-type" evidence="4">
    <location>
        <begin position="1"/>
        <end position="175"/>
    </location>
</feature>
<dbReference type="InterPro" id="IPR005107">
    <property type="entry name" value="CO_DH_flav_C"/>
</dbReference>
<dbReference type="InterPro" id="IPR051312">
    <property type="entry name" value="Diverse_Substr_Oxidored"/>
</dbReference>
<dbReference type="InterPro" id="IPR016166">
    <property type="entry name" value="FAD-bd_PCMH"/>
</dbReference>
<reference evidence="5 6" key="1">
    <citation type="submission" date="2012-01" db="EMBL/GenBank/DDBJ databases">
        <title>Complete sequence of Desulfotomaculum gibsoniae DSM 7213.</title>
        <authorList>
            <consortium name="US DOE Joint Genome Institute"/>
            <person name="Lucas S."/>
            <person name="Han J."/>
            <person name="Lapidus A."/>
            <person name="Cheng J.-F."/>
            <person name="Goodwin L."/>
            <person name="Pitluck S."/>
            <person name="Peters L."/>
            <person name="Ovchinnikova G."/>
            <person name="Teshima H."/>
            <person name="Detter J.C."/>
            <person name="Han C."/>
            <person name="Tapia R."/>
            <person name="Land M."/>
            <person name="Hauser L."/>
            <person name="Kyrpides N."/>
            <person name="Ivanova N."/>
            <person name="Pagani I."/>
            <person name="Parshina S."/>
            <person name="Plugge C."/>
            <person name="Muyzer G."/>
            <person name="Kuever J."/>
            <person name="Ivanova A."/>
            <person name="Nazina T."/>
            <person name="Klenk H.-P."/>
            <person name="Brambilla E."/>
            <person name="Spring S."/>
            <person name="Stams A.F."/>
            <person name="Woyke T."/>
        </authorList>
    </citation>
    <scope>NUCLEOTIDE SEQUENCE [LARGE SCALE GENOMIC DNA]</scope>
    <source>
        <strain evidence="5 6">DSM 7213</strain>
    </source>
</reference>
<dbReference type="Gene3D" id="3.30.43.10">
    <property type="entry name" value="Uridine Diphospho-n-acetylenolpyruvylglucosamine Reductase, domain 2"/>
    <property type="match status" value="1"/>
</dbReference>
<dbReference type="Proteomes" id="UP000013520">
    <property type="component" value="Chromosome"/>
</dbReference>
<dbReference type="Pfam" id="PF00941">
    <property type="entry name" value="FAD_binding_5"/>
    <property type="match status" value="1"/>
</dbReference>
<evidence type="ECO:0000256" key="3">
    <source>
        <dbReference type="ARBA" id="ARBA00023002"/>
    </source>
</evidence>
<dbReference type="InterPro" id="IPR016169">
    <property type="entry name" value="FAD-bd_PCMH_sub2"/>
</dbReference>
<keyword evidence="3" id="KW-0560">Oxidoreductase</keyword>
<dbReference type="PANTHER" id="PTHR42659:SF2">
    <property type="entry name" value="XANTHINE DEHYDROGENASE SUBUNIT C-RELATED"/>
    <property type="match status" value="1"/>
</dbReference>
<dbReference type="SUPFAM" id="SSF56176">
    <property type="entry name" value="FAD-binding/transporter-associated domain-like"/>
    <property type="match status" value="1"/>
</dbReference>
<dbReference type="Gene3D" id="3.30.390.50">
    <property type="entry name" value="CO dehydrogenase flavoprotein, C-terminal domain"/>
    <property type="match status" value="1"/>
</dbReference>
<evidence type="ECO:0000313" key="6">
    <source>
        <dbReference type="Proteomes" id="UP000013520"/>
    </source>
</evidence>
<protein>
    <submittedName>
        <fullName evidence="5">Aerobic-type carbon monoxide dehydrogenase, middle subunit CoxM/CutM-like protein</fullName>
    </submittedName>
</protein>
<organism evidence="5 6">
    <name type="scientific">Desulfoscipio gibsoniae DSM 7213</name>
    <dbReference type="NCBI Taxonomy" id="767817"/>
    <lineage>
        <taxon>Bacteria</taxon>
        <taxon>Bacillati</taxon>
        <taxon>Bacillota</taxon>
        <taxon>Clostridia</taxon>
        <taxon>Eubacteriales</taxon>
        <taxon>Desulfallaceae</taxon>
        <taxon>Desulfoscipio</taxon>
    </lineage>
</organism>